<dbReference type="AlphaFoldDB" id="A0A0A9FU99"/>
<organism evidence="1">
    <name type="scientific">Arundo donax</name>
    <name type="common">Giant reed</name>
    <name type="synonym">Donax arundinaceus</name>
    <dbReference type="NCBI Taxonomy" id="35708"/>
    <lineage>
        <taxon>Eukaryota</taxon>
        <taxon>Viridiplantae</taxon>
        <taxon>Streptophyta</taxon>
        <taxon>Embryophyta</taxon>
        <taxon>Tracheophyta</taxon>
        <taxon>Spermatophyta</taxon>
        <taxon>Magnoliopsida</taxon>
        <taxon>Liliopsida</taxon>
        <taxon>Poales</taxon>
        <taxon>Poaceae</taxon>
        <taxon>PACMAD clade</taxon>
        <taxon>Arundinoideae</taxon>
        <taxon>Arundineae</taxon>
        <taxon>Arundo</taxon>
    </lineage>
</organism>
<sequence length="206" mass="22138">MTTSFKFCPWMRLPKRGPLRSHPYPYDGNAGISGQYFSSGMPRISAPSARNSVMWLVRLNGAVSHCPGGTLSWPPPLSASAAIASTARSNASVFTARPSPTPPKSVRLYAVGRSRGGSGAVRSLRNPPPPPPAPTDIEAFCHRNTRVNPTTHTAASSVLLAATNAATPRRWPCGWSLPPNVSTIWRFMLLEMVGLRSPRPLPDVTT</sequence>
<name>A0A0A9FU99_ARUDO</name>
<protein>
    <submittedName>
        <fullName evidence="1">Uncharacterized protein</fullName>
    </submittedName>
</protein>
<dbReference type="EMBL" id="GBRH01184000">
    <property type="protein sequence ID" value="JAE13896.1"/>
    <property type="molecule type" value="Transcribed_RNA"/>
</dbReference>
<evidence type="ECO:0000313" key="1">
    <source>
        <dbReference type="EMBL" id="JAE13896.1"/>
    </source>
</evidence>
<accession>A0A0A9FU99</accession>
<reference evidence="1" key="2">
    <citation type="journal article" date="2015" name="Data Brief">
        <title>Shoot transcriptome of the giant reed, Arundo donax.</title>
        <authorList>
            <person name="Barrero R.A."/>
            <person name="Guerrero F.D."/>
            <person name="Moolhuijzen P."/>
            <person name="Goolsby J.A."/>
            <person name="Tidwell J."/>
            <person name="Bellgard S.E."/>
            <person name="Bellgard M.I."/>
        </authorList>
    </citation>
    <scope>NUCLEOTIDE SEQUENCE</scope>
    <source>
        <tissue evidence="1">Shoot tissue taken approximately 20 cm above the soil surface</tissue>
    </source>
</reference>
<reference evidence="1" key="1">
    <citation type="submission" date="2014-09" db="EMBL/GenBank/DDBJ databases">
        <authorList>
            <person name="Magalhaes I.L.F."/>
            <person name="Oliveira U."/>
            <person name="Santos F.R."/>
            <person name="Vidigal T.H.D.A."/>
            <person name="Brescovit A.D."/>
            <person name="Santos A.J."/>
        </authorList>
    </citation>
    <scope>NUCLEOTIDE SEQUENCE</scope>
    <source>
        <tissue evidence="1">Shoot tissue taken approximately 20 cm above the soil surface</tissue>
    </source>
</reference>
<proteinExistence type="predicted"/>